<feature type="transmembrane region" description="Helical" evidence="1">
    <location>
        <begin position="7"/>
        <end position="25"/>
    </location>
</feature>
<proteinExistence type="predicted"/>
<dbReference type="EMBL" id="CP052766">
    <property type="protein sequence ID" value="QJR79492.1"/>
    <property type="molecule type" value="Genomic_DNA"/>
</dbReference>
<organism evidence="2 3">
    <name type="scientific">Alteromonas pelagimontana</name>
    <dbReference type="NCBI Taxonomy" id="1858656"/>
    <lineage>
        <taxon>Bacteria</taxon>
        <taxon>Pseudomonadati</taxon>
        <taxon>Pseudomonadota</taxon>
        <taxon>Gammaproteobacteria</taxon>
        <taxon>Alteromonadales</taxon>
        <taxon>Alteromonadaceae</taxon>
        <taxon>Alteromonas/Salinimonas group</taxon>
        <taxon>Alteromonas</taxon>
    </lineage>
</organism>
<dbReference type="Pfam" id="PF10604">
    <property type="entry name" value="Polyketide_cyc2"/>
    <property type="match status" value="1"/>
</dbReference>
<dbReference type="AlphaFoldDB" id="A0A6M4M8H5"/>
<keyword evidence="1" id="KW-1133">Transmembrane helix</keyword>
<dbReference type="OrthoDB" id="9807923at2"/>
<sequence length="177" mass="20100">MRMLKKLIYGLLGLFVIFLVIGLMLPTQYEVQRSIIIDAEPEAIYPNVVNLRAWPQWGVWFIRDPNMQITYSGPDRAIGMQSTWLSEVQGNGEVEIVQLEHNKRVVYQLRFVKKNIGSTGQVTLELKPEGTRVTWTDSGKVSDNPMDRYAALMMDDILGPDIEMGLENLKTVVENSG</sequence>
<dbReference type="InterPro" id="IPR023393">
    <property type="entry name" value="START-like_dom_sf"/>
</dbReference>
<keyword evidence="1" id="KW-0812">Transmembrane</keyword>
<dbReference type="RefSeq" id="WP_075609181.1">
    <property type="nucleotide sequence ID" value="NZ_CP052766.1"/>
</dbReference>
<dbReference type="SUPFAM" id="SSF55961">
    <property type="entry name" value="Bet v1-like"/>
    <property type="match status" value="1"/>
</dbReference>
<reference evidence="2 3" key="2">
    <citation type="submission" date="2020-04" db="EMBL/GenBank/DDBJ databases">
        <title>Complete genome sequence of Alteromonas pelagimontana 5.12T.</title>
        <authorList>
            <person name="Sinha R.K."/>
            <person name="Krishnan K.P."/>
            <person name="Kurian J.P."/>
        </authorList>
    </citation>
    <scope>NUCLEOTIDE SEQUENCE [LARGE SCALE GENOMIC DNA]</scope>
    <source>
        <strain evidence="2 3">5.12</strain>
    </source>
</reference>
<gene>
    <name evidence="2" type="ORF">CA267_001115</name>
</gene>
<name>A0A6M4M8H5_9ALTE</name>
<dbReference type="CDD" id="cd07818">
    <property type="entry name" value="SRPBCC_1"/>
    <property type="match status" value="1"/>
</dbReference>
<keyword evidence="1" id="KW-0472">Membrane</keyword>
<dbReference type="InterPro" id="IPR019587">
    <property type="entry name" value="Polyketide_cyclase/dehydratase"/>
</dbReference>
<reference evidence="3" key="1">
    <citation type="submission" date="2014-12" db="EMBL/GenBank/DDBJ databases">
        <title>Complete genome sequence of a multi-drug resistant Klebsiella pneumoniae.</title>
        <authorList>
            <person name="Hua X."/>
            <person name="Chen Q."/>
            <person name="Li X."/>
            <person name="Feng Y."/>
            <person name="Ruan Z."/>
            <person name="Yu Y."/>
        </authorList>
    </citation>
    <scope>NUCLEOTIDE SEQUENCE [LARGE SCALE GENOMIC DNA]</scope>
    <source>
        <strain evidence="3">5.12</strain>
    </source>
</reference>
<dbReference type="Gene3D" id="3.30.530.20">
    <property type="match status" value="1"/>
</dbReference>
<accession>A0A6M4M8H5</accession>
<keyword evidence="3" id="KW-1185">Reference proteome</keyword>
<dbReference type="KEGG" id="apel:CA267_001115"/>
<protein>
    <submittedName>
        <fullName evidence="2">SRPBCC family protein</fullName>
    </submittedName>
</protein>
<evidence type="ECO:0000313" key="3">
    <source>
        <dbReference type="Proteomes" id="UP000219285"/>
    </source>
</evidence>
<evidence type="ECO:0000313" key="2">
    <source>
        <dbReference type="EMBL" id="QJR79492.1"/>
    </source>
</evidence>
<dbReference type="Proteomes" id="UP000219285">
    <property type="component" value="Chromosome"/>
</dbReference>
<evidence type="ECO:0000256" key="1">
    <source>
        <dbReference type="SAM" id="Phobius"/>
    </source>
</evidence>